<proteinExistence type="inferred from homology"/>
<sequence length="703" mass="76671">MYKLLTEIPVPSSAIFVDQDDHVRNIRRVVNNSLVVGDSSVSVSPPQDVGDEIASKYSPSRTRRAVLREIKHQNKRFVEIWKNNTLEVSMEVSDQHGSFYADEAALLYVAEENVPVASEEDPYKKFRYVPQFGEGIAGKRRPTIFILLWNKAPEDSSPTLRSLSIPSLVLFGQAIFAPHTDVIYATGYEYTSDHRLLGVKGCYNRPTGIWELTPSTLTPGESTSISCTARKLTPSHTSCRSARVFSHNNKHTLVWLSHPSGGPHVATSLVYSLDITSSPDPKDVTTPLVDAVSNPAKGEFPGLYPDYNFTASPFLRISSSMAPYMVTNSIWGSRSTVVLISTADGSVKDLTPEDGNLYSWTVLATDEHSRFVCARSTPISPNELILGQLKGSGEVVWRVLYKPTLHPNVEKELSTLRASVIAIPDRYPTEAIVIQSVVAPENVQDIRPCITSPHGGPHATTTTAFAPAVVALALQRYTISLPNYTGSLGFGESAVRALIGNCGTLDVEDCIATTRHLIKLGISVEGPGKQFVLGGSHGGFLSGHLIGQYPEMFSAAIIRNPVISAGEISTTDIPDWYFAEFGQAYPIASSRSAAEKPQEGASDAFPPIMSPEIFERVHRASPIAHVDAVRASVLLLIGAVDLRVAPTQGIEYYHALKQRAREGTRIELLIFEGDSHPLDSVETARVGAEAARDFLKWAETHVN</sequence>
<evidence type="ECO:0000256" key="5">
    <source>
        <dbReference type="ARBA" id="ARBA00012917"/>
    </source>
</evidence>
<dbReference type="AlphaFoldDB" id="A0A9P7GN79"/>
<dbReference type="OrthoDB" id="43744at2759"/>
<keyword evidence="6" id="KW-0963">Cytoplasm</keyword>
<dbReference type="Pfam" id="PF00326">
    <property type="entry name" value="Peptidase_S9"/>
    <property type="match status" value="1"/>
</dbReference>
<keyword evidence="12" id="KW-1185">Reference proteome</keyword>
<dbReference type="GO" id="GO:0004252">
    <property type="term" value="F:serine-type endopeptidase activity"/>
    <property type="evidence" value="ECO:0007669"/>
    <property type="project" value="TreeGrafter"/>
</dbReference>
<evidence type="ECO:0000259" key="9">
    <source>
        <dbReference type="Pfam" id="PF00326"/>
    </source>
</evidence>
<comment type="catalytic activity">
    <reaction evidence="1">
        <text>Cleavage of an N-acetyl or N-formyl amino acid from the N-terminus of a polypeptide.</text>
        <dbReference type="EC" id="3.4.19.1"/>
    </reaction>
</comment>
<evidence type="ECO:0000313" key="12">
    <source>
        <dbReference type="Proteomes" id="UP000717328"/>
    </source>
</evidence>
<dbReference type="GO" id="GO:0008242">
    <property type="term" value="F:omega peptidase activity"/>
    <property type="evidence" value="ECO:0007669"/>
    <property type="project" value="UniProtKB-EC"/>
</dbReference>
<evidence type="ECO:0000256" key="6">
    <source>
        <dbReference type="ARBA" id="ARBA00022490"/>
    </source>
</evidence>
<keyword evidence="7" id="KW-0378">Hydrolase</keyword>
<feature type="domain" description="Acylamino-acid-releasing enzyme N-terminal" evidence="10">
    <location>
        <begin position="46"/>
        <end position="390"/>
    </location>
</feature>
<evidence type="ECO:0000256" key="2">
    <source>
        <dbReference type="ARBA" id="ARBA00004496"/>
    </source>
</evidence>
<dbReference type="InterPro" id="IPR001375">
    <property type="entry name" value="Peptidase_S9_cat"/>
</dbReference>
<dbReference type="PANTHER" id="PTHR42776">
    <property type="entry name" value="SERINE PEPTIDASE S9 FAMILY MEMBER"/>
    <property type="match status" value="1"/>
</dbReference>
<comment type="similarity">
    <text evidence="3">Belongs to the peptidase S9C family.</text>
</comment>
<dbReference type="Gene3D" id="3.40.50.1820">
    <property type="entry name" value="alpha/beta hydrolase"/>
    <property type="match status" value="1"/>
</dbReference>
<evidence type="ECO:0000256" key="7">
    <source>
        <dbReference type="ARBA" id="ARBA00022801"/>
    </source>
</evidence>
<dbReference type="PANTHER" id="PTHR42776:SF4">
    <property type="entry name" value="ACYLAMINO-ACID-RELEASING ENZYME"/>
    <property type="match status" value="1"/>
</dbReference>
<reference evidence="11" key="1">
    <citation type="submission" date="2021-02" db="EMBL/GenBank/DDBJ databases">
        <authorList>
            <person name="Nieuwenhuis M."/>
            <person name="Van De Peppel L.J.J."/>
        </authorList>
    </citation>
    <scope>NUCLEOTIDE SEQUENCE</scope>
    <source>
        <strain evidence="11">D49</strain>
    </source>
</reference>
<accession>A0A9P7GN79</accession>
<dbReference type="SUPFAM" id="SSF53474">
    <property type="entry name" value="alpha/beta-Hydrolases"/>
    <property type="match status" value="1"/>
</dbReference>
<evidence type="ECO:0000256" key="4">
    <source>
        <dbReference type="ARBA" id="ARBA00011881"/>
    </source>
</evidence>
<dbReference type="EMBL" id="JABCKI010000071">
    <property type="protein sequence ID" value="KAG5653151.1"/>
    <property type="molecule type" value="Genomic_DNA"/>
</dbReference>
<evidence type="ECO:0000256" key="1">
    <source>
        <dbReference type="ARBA" id="ARBA00000721"/>
    </source>
</evidence>
<protein>
    <recommendedName>
        <fullName evidence="5">acylaminoacyl-peptidase</fullName>
        <ecNumber evidence="5">3.4.19.1</ecNumber>
    </recommendedName>
    <alternativeName>
        <fullName evidence="8">Dipeptidyl-peptidase V</fullName>
    </alternativeName>
</protein>
<organism evidence="11 12">
    <name type="scientific">Sphagnurus paluster</name>
    <dbReference type="NCBI Taxonomy" id="117069"/>
    <lineage>
        <taxon>Eukaryota</taxon>
        <taxon>Fungi</taxon>
        <taxon>Dikarya</taxon>
        <taxon>Basidiomycota</taxon>
        <taxon>Agaricomycotina</taxon>
        <taxon>Agaricomycetes</taxon>
        <taxon>Agaricomycetidae</taxon>
        <taxon>Agaricales</taxon>
        <taxon>Tricholomatineae</taxon>
        <taxon>Lyophyllaceae</taxon>
        <taxon>Sphagnurus</taxon>
    </lineage>
</organism>
<evidence type="ECO:0000259" key="10">
    <source>
        <dbReference type="Pfam" id="PF19283"/>
    </source>
</evidence>
<comment type="subcellular location">
    <subcellularLocation>
        <location evidence="2">Cytoplasm</location>
    </subcellularLocation>
</comment>
<feature type="domain" description="Peptidase S9 prolyl oligopeptidase catalytic" evidence="9">
    <location>
        <begin position="472"/>
        <end position="702"/>
    </location>
</feature>
<dbReference type="EC" id="3.4.19.1" evidence="5"/>
<reference evidence="11" key="2">
    <citation type="submission" date="2021-10" db="EMBL/GenBank/DDBJ databases">
        <title>Phylogenomics reveals ancestral predisposition of the termite-cultivated fungus Termitomyces towards a domesticated lifestyle.</title>
        <authorList>
            <person name="Auxier B."/>
            <person name="Grum-Grzhimaylo A."/>
            <person name="Cardenas M.E."/>
            <person name="Lodge J.D."/>
            <person name="Laessoe T."/>
            <person name="Pedersen O."/>
            <person name="Smith M.E."/>
            <person name="Kuyper T.W."/>
            <person name="Franco-Molano E.A."/>
            <person name="Baroni T.J."/>
            <person name="Aanen D.K."/>
        </authorList>
    </citation>
    <scope>NUCLEOTIDE SEQUENCE</scope>
    <source>
        <strain evidence="11">D49</strain>
    </source>
</reference>
<comment type="subunit">
    <text evidence="4">Homotetramer.</text>
</comment>
<dbReference type="GO" id="GO:0006508">
    <property type="term" value="P:proteolysis"/>
    <property type="evidence" value="ECO:0007669"/>
    <property type="project" value="InterPro"/>
</dbReference>
<dbReference type="InterPro" id="IPR045550">
    <property type="entry name" value="AARE_N"/>
</dbReference>
<comment type="caution">
    <text evidence="11">The sequence shown here is derived from an EMBL/GenBank/DDBJ whole genome shotgun (WGS) entry which is preliminary data.</text>
</comment>
<dbReference type="Proteomes" id="UP000717328">
    <property type="component" value="Unassembled WGS sequence"/>
</dbReference>
<evidence type="ECO:0000313" key="11">
    <source>
        <dbReference type="EMBL" id="KAG5653151.1"/>
    </source>
</evidence>
<gene>
    <name evidence="11" type="ORF">H0H81_002062</name>
</gene>
<dbReference type="GO" id="GO:0005737">
    <property type="term" value="C:cytoplasm"/>
    <property type="evidence" value="ECO:0007669"/>
    <property type="project" value="UniProtKB-SubCell"/>
</dbReference>
<name>A0A9P7GN79_9AGAR</name>
<dbReference type="Pfam" id="PF19283">
    <property type="entry name" value="APEH_N"/>
    <property type="match status" value="1"/>
</dbReference>
<evidence type="ECO:0000256" key="8">
    <source>
        <dbReference type="ARBA" id="ARBA00032829"/>
    </source>
</evidence>
<evidence type="ECO:0000256" key="3">
    <source>
        <dbReference type="ARBA" id="ARBA00010040"/>
    </source>
</evidence>
<dbReference type="InterPro" id="IPR029058">
    <property type="entry name" value="AB_hydrolase_fold"/>
</dbReference>